<dbReference type="EMBL" id="BQKE01000001">
    <property type="protein sequence ID" value="GJM62210.1"/>
    <property type="molecule type" value="Genomic_DNA"/>
</dbReference>
<dbReference type="Pfam" id="PF01551">
    <property type="entry name" value="Peptidase_M23"/>
    <property type="match status" value="1"/>
</dbReference>
<dbReference type="SUPFAM" id="SSF51261">
    <property type="entry name" value="Duplicated hybrid motif"/>
    <property type="match status" value="1"/>
</dbReference>
<dbReference type="PANTHER" id="PTHR21666:SF289">
    <property type="entry name" value="L-ALA--D-GLU ENDOPEPTIDASE"/>
    <property type="match status" value="1"/>
</dbReference>
<evidence type="ECO:0000313" key="4">
    <source>
        <dbReference type="EMBL" id="GJM62210.1"/>
    </source>
</evidence>
<keyword evidence="2" id="KW-0472">Membrane</keyword>
<dbReference type="InterPro" id="IPR050570">
    <property type="entry name" value="Cell_wall_metabolism_enzyme"/>
</dbReference>
<evidence type="ECO:0000256" key="2">
    <source>
        <dbReference type="SAM" id="Phobius"/>
    </source>
</evidence>
<dbReference type="InterPro" id="IPR016047">
    <property type="entry name" value="M23ase_b-sheet_dom"/>
</dbReference>
<proteinExistence type="predicted"/>
<evidence type="ECO:0000313" key="5">
    <source>
        <dbReference type="Proteomes" id="UP001310022"/>
    </source>
</evidence>
<protein>
    <submittedName>
        <fullName evidence="4">Peptidase M23</fullName>
    </submittedName>
</protein>
<dbReference type="InterPro" id="IPR011055">
    <property type="entry name" value="Dup_hybrid_motif"/>
</dbReference>
<keyword evidence="5" id="KW-1185">Reference proteome</keyword>
<comment type="caution">
    <text evidence="4">The sequence shown here is derived from an EMBL/GenBank/DDBJ whole genome shotgun (WGS) entry which is preliminary data.</text>
</comment>
<dbReference type="GO" id="GO:0004222">
    <property type="term" value="F:metalloendopeptidase activity"/>
    <property type="evidence" value="ECO:0007669"/>
    <property type="project" value="TreeGrafter"/>
</dbReference>
<dbReference type="Proteomes" id="UP001310022">
    <property type="component" value="Unassembled WGS sequence"/>
</dbReference>
<sequence length="284" mass="32147">MEKKKEISNWLTTKYSLIIRSEVNLEEKTSLNFTYLKLIRMLFVFFTVVFFLSLVLVKTILKQWLDPEFENRQQARELIELRASVDSLMLSVEQKDIFLKNIEDILQGRDGQEVKEETERQNTKAVEKDISDGSGLDSIFRAEFENMSLDELGGKYNEGPLADISFFKPADGILSSAFDPLSDHWGVDIVAGKDEPIKAIANGTVLMSTWTQETGNVLVIQHPNNLISVYKHNSELLVSEGRMVRSGEIIAIMGNSGELSTGPHLHFEIWFNGHAVNPSDFIAF</sequence>
<evidence type="ECO:0000259" key="3">
    <source>
        <dbReference type="Pfam" id="PF01551"/>
    </source>
</evidence>
<dbReference type="RefSeq" id="WP_060684846.1">
    <property type="nucleotide sequence ID" value="NZ_BQKE01000001.1"/>
</dbReference>
<gene>
    <name evidence="4" type="ORF">PEDI_27620</name>
</gene>
<reference evidence="4 5" key="1">
    <citation type="submission" date="2021-12" db="EMBL/GenBank/DDBJ databases">
        <title>Genome sequencing of bacteria with rrn-lacking chromosome and rrn-plasmid.</title>
        <authorList>
            <person name="Anda M."/>
            <person name="Iwasaki W."/>
        </authorList>
    </citation>
    <scope>NUCLEOTIDE SEQUENCE [LARGE SCALE GENOMIC DNA]</scope>
    <source>
        <strain evidence="4 5">NBRC 15940</strain>
    </source>
</reference>
<keyword evidence="1" id="KW-0732">Signal</keyword>
<feature type="domain" description="M23ase beta-sheet core" evidence="3">
    <location>
        <begin position="183"/>
        <end position="278"/>
    </location>
</feature>
<feature type="transmembrane region" description="Helical" evidence="2">
    <location>
        <begin position="38"/>
        <end position="57"/>
    </location>
</feature>
<dbReference type="Gene3D" id="2.70.70.10">
    <property type="entry name" value="Glucose Permease (Domain IIA)"/>
    <property type="match status" value="1"/>
</dbReference>
<organism evidence="4 5">
    <name type="scientific">Persicobacter diffluens</name>
    <dbReference type="NCBI Taxonomy" id="981"/>
    <lineage>
        <taxon>Bacteria</taxon>
        <taxon>Pseudomonadati</taxon>
        <taxon>Bacteroidota</taxon>
        <taxon>Cytophagia</taxon>
        <taxon>Cytophagales</taxon>
        <taxon>Persicobacteraceae</taxon>
        <taxon>Persicobacter</taxon>
    </lineage>
</organism>
<dbReference type="AlphaFoldDB" id="A0AAN4W1J0"/>
<dbReference type="PANTHER" id="PTHR21666">
    <property type="entry name" value="PEPTIDASE-RELATED"/>
    <property type="match status" value="1"/>
</dbReference>
<evidence type="ECO:0000256" key="1">
    <source>
        <dbReference type="ARBA" id="ARBA00022729"/>
    </source>
</evidence>
<name>A0AAN4W1J0_9BACT</name>
<keyword evidence="2" id="KW-1133">Transmembrane helix</keyword>
<accession>A0AAN4W1J0</accession>
<dbReference type="CDD" id="cd12797">
    <property type="entry name" value="M23_peptidase"/>
    <property type="match status" value="1"/>
</dbReference>
<keyword evidence="2" id="KW-0812">Transmembrane</keyword>